<name>A0A1X2IMZ8_9FUNG</name>
<feature type="compositionally biased region" description="Polar residues" evidence="1">
    <location>
        <begin position="423"/>
        <end position="433"/>
    </location>
</feature>
<feature type="compositionally biased region" description="Polar residues" evidence="1">
    <location>
        <begin position="362"/>
        <end position="381"/>
    </location>
</feature>
<feature type="compositionally biased region" description="Low complexity" evidence="1">
    <location>
        <begin position="83"/>
        <end position="108"/>
    </location>
</feature>
<evidence type="ECO:0000313" key="2">
    <source>
        <dbReference type="EMBL" id="ORZ19395.1"/>
    </source>
</evidence>
<comment type="caution">
    <text evidence="2">The sequence shown here is derived from an EMBL/GenBank/DDBJ whole genome shotgun (WGS) entry which is preliminary data.</text>
</comment>
<dbReference type="InterPro" id="IPR013964">
    <property type="entry name" value="DASH_Ask1"/>
</dbReference>
<dbReference type="EMBL" id="MCGE01000007">
    <property type="protein sequence ID" value="ORZ19395.1"/>
    <property type="molecule type" value="Genomic_DNA"/>
</dbReference>
<protein>
    <submittedName>
        <fullName evidence="2">Uncharacterized protein</fullName>
    </submittedName>
</protein>
<keyword evidence="3" id="KW-1185">Reference proteome</keyword>
<dbReference type="Proteomes" id="UP000193560">
    <property type="component" value="Unassembled WGS sequence"/>
</dbReference>
<feature type="compositionally biased region" description="Low complexity" evidence="1">
    <location>
        <begin position="249"/>
        <end position="281"/>
    </location>
</feature>
<dbReference type="AlphaFoldDB" id="A0A1X2IMZ8"/>
<accession>A0A1X2IMZ8</accession>
<feature type="region of interest" description="Disordered" evidence="1">
    <location>
        <begin position="243"/>
        <end position="284"/>
    </location>
</feature>
<dbReference type="Pfam" id="PF08655">
    <property type="entry name" value="DASH_Ask1"/>
    <property type="match status" value="1"/>
</dbReference>
<feature type="compositionally biased region" description="Basic and acidic residues" evidence="1">
    <location>
        <begin position="215"/>
        <end position="230"/>
    </location>
</feature>
<feature type="region of interest" description="Disordered" evidence="1">
    <location>
        <begin position="396"/>
        <end position="582"/>
    </location>
</feature>
<dbReference type="OrthoDB" id="5573898at2759"/>
<feature type="compositionally biased region" description="Polar residues" evidence="1">
    <location>
        <begin position="475"/>
        <end position="487"/>
    </location>
</feature>
<feature type="compositionally biased region" description="Low complexity" evidence="1">
    <location>
        <begin position="434"/>
        <end position="447"/>
    </location>
</feature>
<proteinExistence type="predicted"/>
<evidence type="ECO:0000256" key="1">
    <source>
        <dbReference type="SAM" id="MobiDB-lite"/>
    </source>
</evidence>
<dbReference type="GO" id="GO:0042729">
    <property type="term" value="C:DASH complex"/>
    <property type="evidence" value="ECO:0007669"/>
    <property type="project" value="InterPro"/>
</dbReference>
<feature type="region of interest" description="Disordered" evidence="1">
    <location>
        <begin position="78"/>
        <end position="110"/>
    </location>
</feature>
<feature type="region of interest" description="Disordered" evidence="1">
    <location>
        <begin position="124"/>
        <end position="153"/>
    </location>
</feature>
<reference evidence="2 3" key="1">
    <citation type="submission" date="2016-07" db="EMBL/GenBank/DDBJ databases">
        <title>Pervasive Adenine N6-methylation of Active Genes in Fungi.</title>
        <authorList>
            <consortium name="DOE Joint Genome Institute"/>
            <person name="Mondo S.J."/>
            <person name="Dannebaum R.O."/>
            <person name="Kuo R.C."/>
            <person name="Labutti K."/>
            <person name="Haridas S."/>
            <person name="Kuo A."/>
            <person name="Salamov A."/>
            <person name="Ahrendt S.R."/>
            <person name="Lipzen A."/>
            <person name="Sullivan W."/>
            <person name="Andreopoulos W.B."/>
            <person name="Clum A."/>
            <person name="Lindquist E."/>
            <person name="Daum C."/>
            <person name="Ramamoorthy G.K."/>
            <person name="Gryganskyi A."/>
            <person name="Culley D."/>
            <person name="Magnuson J.K."/>
            <person name="James T.Y."/>
            <person name="O'Malley M.A."/>
            <person name="Stajich J.E."/>
            <person name="Spatafora J.W."/>
            <person name="Visel A."/>
            <person name="Grigoriev I.V."/>
        </authorList>
    </citation>
    <scope>NUCLEOTIDE SEQUENCE [LARGE SCALE GENOMIC DNA]</scope>
    <source>
        <strain evidence="2 3">NRRL 1336</strain>
    </source>
</reference>
<dbReference type="GO" id="GO:0072686">
    <property type="term" value="C:mitotic spindle"/>
    <property type="evidence" value="ECO:0007669"/>
    <property type="project" value="InterPro"/>
</dbReference>
<feature type="region of interest" description="Disordered" evidence="1">
    <location>
        <begin position="353"/>
        <end position="381"/>
    </location>
</feature>
<feature type="compositionally biased region" description="Polar residues" evidence="1">
    <location>
        <begin position="568"/>
        <end position="579"/>
    </location>
</feature>
<feature type="compositionally biased region" description="Basic and acidic residues" evidence="1">
    <location>
        <begin position="451"/>
        <end position="474"/>
    </location>
</feature>
<evidence type="ECO:0000313" key="3">
    <source>
        <dbReference type="Proteomes" id="UP000193560"/>
    </source>
</evidence>
<sequence>MSLTDEELDAQLEKLQQNITLTLQSIDQNFEKCNQIVTGSIIPEVDKFTKASREIWERSKSWLYFFQLQAYGTTDNTQELQHTTNRPPFNPYTTTNTTTMDHTHPTSTLSTTWERFHRDLHKHRGATFEQSSSPGTDSMKGLLRPDSRRPPRVVENTTQHNISVARSIHQQIHDSGDLSSTQSSYLYAPTVRLLGIDDEVDSINNSSKDGSLINKDNDDRNMGNNDTHDMMDQYDRQSAITATPGMHHATPSNSNNNNTTTTTTTTAAINNSSSRSNNSNTIHLSNKVVDKGKSVDTSNKMWLDEENPMLQDHGTTNQSTLFQRLDAARRIPITTADIDMDESYNIHSRRQHYIDSTPGRPSYNSDNHDTLNSTTNNPMANTPTVERVLMNHNKDYRKLPKRHRILDDIDSNPSTAPADPFRSPSSNAVPSRRSTAAGDFSSSSFAAPTQHDTHGRQQPQHDNKGTTHLRDSGHNNHSQGTSLQATHTKQDDDFGFTRPRSIHEPRAVATPPPAQQQRQSPDRLAPSPLRSDPDGNDDMDMAYEFSPVMPRHAQDDEDGGSGGGRFTPYSQRDTSSSHASGYTTTGSISSMMTMMTGVSGQIPAKFALHYFPETFRDPPASVRLTKMYNLFAERPGQMLSWKQVVDLMRADQENDDEALFQQDTLRLFLDVLTRKRFLRRMEKGWTLRR</sequence>
<organism evidence="2 3">
    <name type="scientific">Absidia repens</name>
    <dbReference type="NCBI Taxonomy" id="90262"/>
    <lineage>
        <taxon>Eukaryota</taxon>
        <taxon>Fungi</taxon>
        <taxon>Fungi incertae sedis</taxon>
        <taxon>Mucoromycota</taxon>
        <taxon>Mucoromycotina</taxon>
        <taxon>Mucoromycetes</taxon>
        <taxon>Mucorales</taxon>
        <taxon>Cunninghamellaceae</taxon>
        <taxon>Absidia</taxon>
    </lineage>
</organism>
<dbReference type="GO" id="GO:0008608">
    <property type="term" value="P:attachment of spindle microtubules to kinetochore"/>
    <property type="evidence" value="ECO:0007669"/>
    <property type="project" value="InterPro"/>
</dbReference>
<gene>
    <name evidence="2" type="ORF">BCR42DRAFT_449150</name>
</gene>
<dbReference type="STRING" id="90262.A0A1X2IMZ8"/>
<feature type="region of interest" description="Disordered" evidence="1">
    <location>
        <begin position="202"/>
        <end position="230"/>
    </location>
</feature>